<accession>A0A2P1CG69</accession>
<feature type="compositionally biased region" description="Low complexity" evidence="1">
    <location>
        <begin position="15"/>
        <end position="29"/>
    </location>
</feature>
<dbReference type="GO" id="GO:0003677">
    <property type="term" value="F:DNA binding"/>
    <property type="evidence" value="ECO:0007669"/>
    <property type="project" value="InterPro"/>
</dbReference>
<protein>
    <submittedName>
        <fullName evidence="2">Helix-turn-helix DNA binding protein</fullName>
    </submittedName>
</protein>
<dbReference type="CDD" id="cd00093">
    <property type="entry name" value="HTH_XRE"/>
    <property type="match status" value="1"/>
</dbReference>
<evidence type="ECO:0000313" key="2">
    <source>
        <dbReference type="EMBL" id="AVJ50251.1"/>
    </source>
</evidence>
<evidence type="ECO:0000313" key="3">
    <source>
        <dbReference type="Proteomes" id="UP000241021"/>
    </source>
</evidence>
<name>A0A2P1CG69_9CAUD</name>
<feature type="region of interest" description="Disordered" evidence="1">
    <location>
        <begin position="1"/>
        <end position="29"/>
    </location>
</feature>
<dbReference type="KEGG" id="vg:60335854"/>
<dbReference type="RefSeq" id="YP_009964144.1">
    <property type="nucleotide sequence ID" value="NC_051726.1"/>
</dbReference>
<reference evidence="3" key="1">
    <citation type="submission" date="2018-02" db="EMBL/GenBank/DDBJ databases">
        <authorList>
            <person name="Yee B."/>
            <person name="Bell B."/>
            <person name="Donohue J.-P."/>
            <person name="Ares M.Jr."/>
            <person name="Hartzog G.A."/>
            <person name="Dargyte M."/>
            <person name="DeMattos M."/>
            <person name="Divekar N."/>
            <person name="Farooq S."/>
            <person name="Hardison E."/>
            <person name="Peracchi L."/>
            <person name="Phillips A."/>
            <person name="Sennef S."/>
            <person name="Fridland S."/>
            <person name="Valenzuela-Sanchez M."/>
            <person name="Stoner T.H."/>
            <person name="Russell D.A."/>
            <person name="Pope W.H."/>
            <person name="Jacobs-Sera D."/>
            <person name="Hatfull G.F."/>
        </authorList>
    </citation>
    <scope>NUCLEOTIDE SEQUENCE [LARGE SCALE GENOMIC DNA]</scope>
</reference>
<dbReference type="SUPFAM" id="SSF47413">
    <property type="entry name" value="lambda repressor-like DNA-binding domains"/>
    <property type="match status" value="1"/>
</dbReference>
<organism evidence="2 3">
    <name type="scientific">Mycobacterium phage Mendokysei</name>
    <dbReference type="NCBI Taxonomy" id="2099637"/>
    <lineage>
        <taxon>Viruses</taxon>
        <taxon>Duplodnaviria</taxon>
        <taxon>Heunggongvirae</taxon>
        <taxon>Uroviricota</taxon>
        <taxon>Caudoviricetes</taxon>
        <taxon>Bernalvirus</taxon>
        <taxon>Bernalvirus mendokysei</taxon>
    </lineage>
</organism>
<gene>
    <name evidence="2" type="primary">34</name>
    <name evidence="2" type="ORF">SEA_MENDOKYSEI_34</name>
</gene>
<evidence type="ECO:0000256" key="1">
    <source>
        <dbReference type="SAM" id="MobiDB-lite"/>
    </source>
</evidence>
<dbReference type="InterPro" id="IPR010982">
    <property type="entry name" value="Lambda_DNA-bd_dom_sf"/>
</dbReference>
<proteinExistence type="predicted"/>
<dbReference type="InterPro" id="IPR001387">
    <property type="entry name" value="Cro/C1-type_HTH"/>
</dbReference>
<dbReference type="EMBL" id="MG925349">
    <property type="protein sequence ID" value="AVJ50251.1"/>
    <property type="molecule type" value="Genomic_DNA"/>
</dbReference>
<sequence>MHGRYGGSRLASMQTTARMTTTPGTPPAARLVVRRGEVEERKARAGIRTDEELARMAGLHPTQISRVLSGHCDPGTKFVAGILYVFGPDAFEALFDVVDDNADAA</sequence>
<dbReference type="GeneID" id="60335854"/>
<keyword evidence="3" id="KW-1185">Reference proteome</keyword>
<dbReference type="Proteomes" id="UP000241021">
    <property type="component" value="Segment"/>
</dbReference>